<feature type="region of interest" description="Disordered" evidence="1">
    <location>
        <begin position="311"/>
        <end position="345"/>
    </location>
</feature>
<feature type="region of interest" description="Disordered" evidence="1">
    <location>
        <begin position="178"/>
        <end position="273"/>
    </location>
</feature>
<accession>G0UNS1</accession>
<proteinExistence type="predicted"/>
<feature type="compositionally biased region" description="Basic and acidic residues" evidence="1">
    <location>
        <begin position="209"/>
        <end position="221"/>
    </location>
</feature>
<dbReference type="EMBL" id="HE575319">
    <property type="protein sequence ID" value="CCC91032.1"/>
    <property type="molecule type" value="Genomic_DNA"/>
</dbReference>
<reference evidence="2" key="1">
    <citation type="journal article" date="2012" name="Proc. Natl. Acad. Sci. U.S.A.">
        <title>Antigenic diversity is generated by distinct evolutionary mechanisms in African trypanosome species.</title>
        <authorList>
            <person name="Jackson A.P."/>
            <person name="Berry A."/>
            <person name="Aslett M."/>
            <person name="Allison H.C."/>
            <person name="Burton P."/>
            <person name="Vavrova-Anderson J."/>
            <person name="Brown R."/>
            <person name="Browne H."/>
            <person name="Corton N."/>
            <person name="Hauser H."/>
            <person name="Gamble J."/>
            <person name="Gilderthorp R."/>
            <person name="Marcello L."/>
            <person name="McQuillan J."/>
            <person name="Otto T.D."/>
            <person name="Quail M.A."/>
            <person name="Sanders M.J."/>
            <person name="van Tonder A."/>
            <person name="Ginger M.L."/>
            <person name="Field M.C."/>
            <person name="Barry J.D."/>
            <person name="Hertz-Fowler C."/>
            <person name="Berriman M."/>
        </authorList>
    </citation>
    <scope>NUCLEOTIDE SEQUENCE</scope>
    <source>
        <strain evidence="2">IL3000</strain>
    </source>
</reference>
<evidence type="ECO:0000256" key="1">
    <source>
        <dbReference type="SAM" id="MobiDB-lite"/>
    </source>
</evidence>
<sequence>MDAQTDSKTLQFATVTVFQDNAEDLTLRVPLEKDITVRQLAKKVIGRLRIRSGANNQLPDKFHVVGIFVKTESGRAEIFSCDMVTQVVKVNEEVIFMQLQAKDEGKDGNVDPERHIASSTEEIYSAGGTHRGEQQRAKVCDRLNDESYSGYSDKRATTRRSGAAPVVKGKRNAESVCSGSDDAVERRNCRMRSEKSSKVVAKKPSGALEAEKNLSTRKDTNTRGGKATRSVREEVTKKQVVRGSDGKKLPGTGSASKETREERARRRRGDDVTTIPEMKTYLYWGPEASKNFAPNFTNSPDKIGRILRKAKQSTRADKEVDEAGKRRSGTVQTTVLSNDMEEPRTFPAAVNGSRAKANADDTQGKCADNPIDVERQLLFDVDEIPQTPLNQCIRSSTEATGDRDAEHKAHPRKECESWGKVAYDYFDPETYCDNPAKAKLSPAALSMPLCTRSAHLSSQRVIEQPLTEN</sequence>
<dbReference type="AlphaFoldDB" id="G0UNS1"/>
<protein>
    <submittedName>
        <fullName evidence="2">Uncharacterized protein</fullName>
    </submittedName>
</protein>
<evidence type="ECO:0000313" key="2">
    <source>
        <dbReference type="EMBL" id="CCC91032.1"/>
    </source>
</evidence>
<name>G0UNS1_TRYCI</name>
<dbReference type="VEuPathDB" id="TriTrypDB:TcIL3000_6_2760"/>
<gene>
    <name evidence="2" type="ORF">TCIL3000_6_2760</name>
</gene>
<organism evidence="2">
    <name type="scientific">Trypanosoma congolense (strain IL3000)</name>
    <dbReference type="NCBI Taxonomy" id="1068625"/>
    <lineage>
        <taxon>Eukaryota</taxon>
        <taxon>Discoba</taxon>
        <taxon>Euglenozoa</taxon>
        <taxon>Kinetoplastea</taxon>
        <taxon>Metakinetoplastina</taxon>
        <taxon>Trypanosomatida</taxon>
        <taxon>Trypanosomatidae</taxon>
        <taxon>Trypanosoma</taxon>
        <taxon>Nannomonas</taxon>
    </lineage>
</organism>
<feature type="compositionally biased region" description="Basic and acidic residues" evidence="1">
    <location>
        <begin position="314"/>
        <end position="325"/>
    </location>
</feature>
<feature type="compositionally biased region" description="Basic and acidic residues" evidence="1">
    <location>
        <begin position="183"/>
        <end position="197"/>
    </location>
</feature>
<feature type="compositionally biased region" description="Basic and acidic residues" evidence="1">
    <location>
        <begin position="257"/>
        <end position="271"/>
    </location>
</feature>